<comment type="caution">
    <text evidence="1">The sequence shown here is derived from an EMBL/GenBank/DDBJ whole genome shotgun (WGS) entry which is preliminary data.</text>
</comment>
<reference evidence="1 2" key="1">
    <citation type="journal article" date="2021" name="Commun. Biol.">
        <title>The genome of Shorea leprosula (Dipterocarpaceae) highlights the ecological relevance of drought in aseasonal tropical rainforests.</title>
        <authorList>
            <person name="Ng K.K.S."/>
            <person name="Kobayashi M.J."/>
            <person name="Fawcett J.A."/>
            <person name="Hatakeyama M."/>
            <person name="Paape T."/>
            <person name="Ng C.H."/>
            <person name="Ang C.C."/>
            <person name="Tnah L.H."/>
            <person name="Lee C.T."/>
            <person name="Nishiyama T."/>
            <person name="Sese J."/>
            <person name="O'Brien M.J."/>
            <person name="Copetti D."/>
            <person name="Mohd Noor M.I."/>
            <person name="Ong R.C."/>
            <person name="Putra M."/>
            <person name="Sireger I.Z."/>
            <person name="Indrioko S."/>
            <person name="Kosugi Y."/>
            <person name="Izuno A."/>
            <person name="Isagi Y."/>
            <person name="Lee S.L."/>
            <person name="Shimizu K.K."/>
        </authorList>
    </citation>
    <scope>NUCLEOTIDE SEQUENCE [LARGE SCALE GENOMIC DNA]</scope>
    <source>
        <strain evidence="1">214</strain>
    </source>
</reference>
<name>A0AAV5LJP6_9ROSI</name>
<dbReference type="Proteomes" id="UP001054252">
    <property type="component" value="Unassembled WGS sequence"/>
</dbReference>
<gene>
    <name evidence="1" type="ORF">SLEP1_g45115</name>
</gene>
<evidence type="ECO:0000313" key="2">
    <source>
        <dbReference type="Proteomes" id="UP001054252"/>
    </source>
</evidence>
<sequence length="133" mass="14703">MCRPTLKVCHVLPKLPRPPPAVCPTLVTLKMSPIQRVMSFGRKVLLSCAAAVSVWLMLQTRKGFTSSFCPMRDYNLLPANPNGPCILAPPPVGYATRDTSSSGYPQNVHIQSKGDNFWKGWCVSSLLKFSFCF</sequence>
<dbReference type="AlphaFoldDB" id="A0AAV5LJP6"/>
<protein>
    <submittedName>
        <fullName evidence="1">Uncharacterized protein</fullName>
    </submittedName>
</protein>
<evidence type="ECO:0000313" key="1">
    <source>
        <dbReference type="EMBL" id="GKV37046.1"/>
    </source>
</evidence>
<accession>A0AAV5LJP6</accession>
<keyword evidence="2" id="KW-1185">Reference proteome</keyword>
<proteinExistence type="predicted"/>
<dbReference type="EMBL" id="BPVZ01000120">
    <property type="protein sequence ID" value="GKV37046.1"/>
    <property type="molecule type" value="Genomic_DNA"/>
</dbReference>
<organism evidence="1 2">
    <name type="scientific">Rubroshorea leprosula</name>
    <dbReference type="NCBI Taxonomy" id="152421"/>
    <lineage>
        <taxon>Eukaryota</taxon>
        <taxon>Viridiplantae</taxon>
        <taxon>Streptophyta</taxon>
        <taxon>Embryophyta</taxon>
        <taxon>Tracheophyta</taxon>
        <taxon>Spermatophyta</taxon>
        <taxon>Magnoliopsida</taxon>
        <taxon>eudicotyledons</taxon>
        <taxon>Gunneridae</taxon>
        <taxon>Pentapetalae</taxon>
        <taxon>rosids</taxon>
        <taxon>malvids</taxon>
        <taxon>Malvales</taxon>
        <taxon>Dipterocarpaceae</taxon>
        <taxon>Rubroshorea</taxon>
    </lineage>
</organism>